<evidence type="ECO:0000256" key="1">
    <source>
        <dbReference type="SAM" id="Phobius"/>
    </source>
</evidence>
<dbReference type="Proteomes" id="UP000295658">
    <property type="component" value="Unassembled WGS sequence"/>
</dbReference>
<feature type="transmembrane region" description="Helical" evidence="1">
    <location>
        <begin position="287"/>
        <end position="306"/>
    </location>
</feature>
<dbReference type="EMBL" id="SLUL01000004">
    <property type="protein sequence ID" value="TCL51070.1"/>
    <property type="molecule type" value="Genomic_DNA"/>
</dbReference>
<feature type="transmembrane region" description="Helical" evidence="1">
    <location>
        <begin position="218"/>
        <end position="237"/>
    </location>
</feature>
<protein>
    <recommendedName>
        <fullName evidence="2">DUF418 domain-containing protein</fullName>
    </recommendedName>
</protein>
<comment type="caution">
    <text evidence="3">The sequence shown here is derived from an EMBL/GenBank/DDBJ whole genome shotgun (WGS) entry which is preliminary data.</text>
</comment>
<evidence type="ECO:0000259" key="2">
    <source>
        <dbReference type="Pfam" id="PF04235"/>
    </source>
</evidence>
<feature type="transmembrane region" description="Helical" evidence="1">
    <location>
        <begin position="345"/>
        <end position="364"/>
    </location>
</feature>
<feature type="transmembrane region" description="Helical" evidence="1">
    <location>
        <begin position="318"/>
        <end position="339"/>
    </location>
</feature>
<feature type="transmembrane region" description="Helical" evidence="1">
    <location>
        <begin position="71"/>
        <end position="90"/>
    </location>
</feature>
<feature type="transmembrane region" description="Helical" evidence="1">
    <location>
        <begin position="257"/>
        <end position="275"/>
    </location>
</feature>
<feature type="transmembrane region" description="Helical" evidence="1">
    <location>
        <begin position="134"/>
        <end position="153"/>
    </location>
</feature>
<evidence type="ECO:0000313" key="4">
    <source>
        <dbReference type="Proteomes" id="UP000295658"/>
    </source>
</evidence>
<dbReference type="InterPro" id="IPR052529">
    <property type="entry name" value="Bact_Transport_Assoc"/>
</dbReference>
<name>A0A4R1QJ81_9BACL</name>
<keyword evidence="4" id="KW-1185">Reference proteome</keyword>
<proteinExistence type="predicted"/>
<keyword evidence="1" id="KW-0812">Transmembrane</keyword>
<feature type="domain" description="DUF418" evidence="2">
    <location>
        <begin position="239"/>
        <end position="387"/>
    </location>
</feature>
<evidence type="ECO:0000313" key="3">
    <source>
        <dbReference type="EMBL" id="TCL51070.1"/>
    </source>
</evidence>
<feature type="transmembrane region" description="Helical" evidence="1">
    <location>
        <begin position="111"/>
        <end position="128"/>
    </location>
</feature>
<gene>
    <name evidence="3" type="ORF">EDD69_104123</name>
</gene>
<accession>A0A4R1QJ81</accession>
<feature type="transmembrane region" description="Helical" evidence="1">
    <location>
        <begin position="31"/>
        <end position="51"/>
    </location>
</feature>
<dbReference type="AlphaFoldDB" id="A0A4R1QJ81"/>
<keyword evidence="1" id="KW-1133">Transmembrane helix</keyword>
<sequence>MTSGLLFLYGELYGEVVQVERIGVVDAIRGFALLGILLVNIFDFSAPVLYVEPEHFAKGMLDRWSVMFIDLFAQASFYPLFSTLFGWGAFIMLERAKQKGQPFQRIFSRRLAALFLFGCIHAFFIWHGDILMSYAMVGLFLFLFVRTSAAWLLRWSLLLFFVPNGILIVLLFLAWASEGDVDLSEPALAEEALRHYRDGTWMEVLIQRWHDWLYMNNAWTLVFFLVAILPLFLFGAYIAKQQWFQRLDEHRLTIQKWCLFSFLFALIFKSLPYWTEKNVVTQYIQDMIGGPALSIFYLTAFSLFLRKRSSWLAPVGKMALTNYLLQSIICTTLFYSYGFGLYGNVRPFVALLIAIIIYVVQVIYSHWWMRSFEIGPIEWIWRAITYGEKPRLRREKTT</sequence>
<dbReference type="PANTHER" id="PTHR30590:SF2">
    <property type="entry name" value="INNER MEMBRANE PROTEIN"/>
    <property type="match status" value="1"/>
</dbReference>
<organism evidence="3 4">
    <name type="scientific">Thermolongibacillus altinsuensis</name>
    <dbReference type="NCBI Taxonomy" id="575256"/>
    <lineage>
        <taxon>Bacteria</taxon>
        <taxon>Bacillati</taxon>
        <taxon>Bacillota</taxon>
        <taxon>Bacilli</taxon>
        <taxon>Bacillales</taxon>
        <taxon>Anoxybacillaceae</taxon>
        <taxon>Thermolongibacillus</taxon>
    </lineage>
</organism>
<dbReference type="PANTHER" id="PTHR30590">
    <property type="entry name" value="INNER MEMBRANE PROTEIN"/>
    <property type="match status" value="1"/>
</dbReference>
<dbReference type="InterPro" id="IPR007349">
    <property type="entry name" value="DUF418"/>
</dbReference>
<keyword evidence="1" id="KW-0472">Membrane</keyword>
<feature type="transmembrane region" description="Helical" evidence="1">
    <location>
        <begin position="158"/>
        <end position="176"/>
    </location>
</feature>
<reference evidence="3 4" key="1">
    <citation type="submission" date="2019-03" db="EMBL/GenBank/DDBJ databases">
        <title>Genomic Encyclopedia of Type Strains, Phase IV (KMG-IV): sequencing the most valuable type-strain genomes for metagenomic binning, comparative biology and taxonomic classification.</title>
        <authorList>
            <person name="Goeker M."/>
        </authorList>
    </citation>
    <scope>NUCLEOTIDE SEQUENCE [LARGE SCALE GENOMIC DNA]</scope>
    <source>
        <strain evidence="3 4">DSM 24979</strain>
    </source>
</reference>
<dbReference type="Pfam" id="PF04235">
    <property type="entry name" value="DUF418"/>
    <property type="match status" value="1"/>
</dbReference>